<organism evidence="9 10">
    <name type="scientific">Methylobacterium oryzihabitans</name>
    <dbReference type="NCBI Taxonomy" id="2499852"/>
    <lineage>
        <taxon>Bacteria</taxon>
        <taxon>Pseudomonadati</taxon>
        <taxon>Pseudomonadota</taxon>
        <taxon>Alphaproteobacteria</taxon>
        <taxon>Hyphomicrobiales</taxon>
        <taxon>Methylobacteriaceae</taxon>
        <taxon>Methylobacterium</taxon>
    </lineage>
</organism>
<keyword evidence="7 9" id="KW-0378">Hydrolase</keyword>
<dbReference type="EMBL" id="SACP01000027">
    <property type="protein sequence ID" value="RVU14768.1"/>
    <property type="molecule type" value="Genomic_DNA"/>
</dbReference>
<proteinExistence type="inferred from homology"/>
<evidence type="ECO:0000256" key="7">
    <source>
        <dbReference type="RuleBase" id="RU365095"/>
    </source>
</evidence>
<dbReference type="GO" id="GO:0017057">
    <property type="term" value="F:6-phosphogluconolactonase activity"/>
    <property type="evidence" value="ECO:0007669"/>
    <property type="project" value="UniProtKB-UniRule"/>
</dbReference>
<dbReference type="NCBIfam" id="TIGR01198">
    <property type="entry name" value="pgl"/>
    <property type="match status" value="1"/>
</dbReference>
<protein>
    <recommendedName>
        <fullName evidence="6 7">6-phosphogluconolactonase</fullName>
        <shortName evidence="7">6PGL</shortName>
        <ecNumber evidence="5 7">3.1.1.31</ecNumber>
    </recommendedName>
</protein>
<evidence type="ECO:0000313" key="10">
    <source>
        <dbReference type="Proteomes" id="UP000286997"/>
    </source>
</evidence>
<comment type="similarity">
    <text evidence="4 7">Belongs to the glucosamine/galactosamine-6-phosphate isomerase family. 6-phosphogluconolactonase subfamily.</text>
</comment>
<dbReference type="Pfam" id="PF01182">
    <property type="entry name" value="Glucosamine_iso"/>
    <property type="match status" value="1"/>
</dbReference>
<evidence type="ECO:0000256" key="1">
    <source>
        <dbReference type="ARBA" id="ARBA00000832"/>
    </source>
</evidence>
<dbReference type="InterPro" id="IPR005900">
    <property type="entry name" value="6-phosphogluconolactonase_DevB"/>
</dbReference>
<dbReference type="SUPFAM" id="SSF100950">
    <property type="entry name" value="NagB/RpiA/CoA transferase-like"/>
    <property type="match status" value="1"/>
</dbReference>
<evidence type="ECO:0000259" key="8">
    <source>
        <dbReference type="Pfam" id="PF01182"/>
    </source>
</evidence>
<dbReference type="UniPathway" id="UPA00115">
    <property type="reaction ID" value="UER00409"/>
</dbReference>
<comment type="pathway">
    <text evidence="3 7">Carbohydrate degradation; pentose phosphate pathway; D-ribulose 5-phosphate from D-glucose 6-phosphate (oxidative stage): step 2/3.</text>
</comment>
<keyword evidence="10" id="KW-1185">Reference proteome</keyword>
<comment type="catalytic activity">
    <reaction evidence="1 7">
        <text>6-phospho-D-glucono-1,5-lactone + H2O = 6-phospho-D-gluconate + H(+)</text>
        <dbReference type="Rhea" id="RHEA:12556"/>
        <dbReference type="ChEBI" id="CHEBI:15377"/>
        <dbReference type="ChEBI" id="CHEBI:15378"/>
        <dbReference type="ChEBI" id="CHEBI:57955"/>
        <dbReference type="ChEBI" id="CHEBI:58759"/>
        <dbReference type="EC" id="3.1.1.31"/>
    </reaction>
</comment>
<dbReference type="EC" id="3.1.1.31" evidence="5 7"/>
<sequence>MAVLPPGATILPDPDAVARAAADHIVAAARTSDRFALCLSGGSTPKRLYALLAGEYRDRVPWERLHLFFGDERVGDTPEAGSNARMVAEAFGSDSPIPPGHLFPIPIDGTPEACAAAYEATLRSFHGSGTLTPERPLFDLVLLGLGEDGHTASLFPGKPAVEEDAAWVVGVPEAGLAPFVPRVSLTLPALAATRRMLFLVTGTGKVEPLARLAAGENLPAGRARAWGETVWLLDEAAAG</sequence>
<dbReference type="RefSeq" id="WP_127733048.1">
    <property type="nucleotide sequence ID" value="NZ_SACP01000027.1"/>
</dbReference>
<feature type="domain" description="Glucosamine/galactosamine-6-phosphate isomerase" evidence="8">
    <location>
        <begin position="13"/>
        <end position="231"/>
    </location>
</feature>
<evidence type="ECO:0000256" key="2">
    <source>
        <dbReference type="ARBA" id="ARBA00002681"/>
    </source>
</evidence>
<dbReference type="PANTHER" id="PTHR11054:SF0">
    <property type="entry name" value="6-PHOSPHOGLUCONOLACTONASE"/>
    <property type="match status" value="1"/>
</dbReference>
<dbReference type="PANTHER" id="PTHR11054">
    <property type="entry name" value="6-PHOSPHOGLUCONOLACTONASE"/>
    <property type="match status" value="1"/>
</dbReference>
<evidence type="ECO:0000256" key="4">
    <source>
        <dbReference type="ARBA" id="ARBA00010662"/>
    </source>
</evidence>
<dbReference type="InterPro" id="IPR037171">
    <property type="entry name" value="NagB/RpiA_transferase-like"/>
</dbReference>
<dbReference type="Proteomes" id="UP000286997">
    <property type="component" value="Unassembled WGS sequence"/>
</dbReference>
<reference evidence="9 10" key="1">
    <citation type="submission" date="2019-01" db="EMBL/GenBank/DDBJ databases">
        <authorList>
            <person name="Chen W.-M."/>
        </authorList>
    </citation>
    <scope>NUCLEOTIDE SEQUENCE [LARGE SCALE GENOMIC DNA]</scope>
    <source>
        <strain evidence="9 10">TER-1</strain>
    </source>
</reference>
<comment type="caution">
    <text evidence="9">The sequence shown here is derived from an EMBL/GenBank/DDBJ whole genome shotgun (WGS) entry which is preliminary data.</text>
</comment>
<dbReference type="InterPro" id="IPR039104">
    <property type="entry name" value="6PGL"/>
</dbReference>
<evidence type="ECO:0000313" key="9">
    <source>
        <dbReference type="EMBL" id="RVU14768.1"/>
    </source>
</evidence>
<accession>A0A3S3U3M5</accession>
<dbReference type="AlphaFoldDB" id="A0A3S3U3M5"/>
<dbReference type="InterPro" id="IPR006148">
    <property type="entry name" value="Glc/Gal-6P_isomerase"/>
</dbReference>
<dbReference type="OrthoDB" id="9810967at2"/>
<evidence type="ECO:0000256" key="3">
    <source>
        <dbReference type="ARBA" id="ARBA00004961"/>
    </source>
</evidence>
<evidence type="ECO:0000256" key="5">
    <source>
        <dbReference type="ARBA" id="ARBA00013198"/>
    </source>
</evidence>
<dbReference type="GO" id="GO:0006098">
    <property type="term" value="P:pentose-phosphate shunt"/>
    <property type="evidence" value="ECO:0007669"/>
    <property type="project" value="UniProtKB-UniPathway"/>
</dbReference>
<evidence type="ECO:0000256" key="6">
    <source>
        <dbReference type="ARBA" id="ARBA00020337"/>
    </source>
</evidence>
<comment type="function">
    <text evidence="2 7">Hydrolysis of 6-phosphogluconolactone to 6-phosphogluconate.</text>
</comment>
<dbReference type="Gene3D" id="3.40.50.1360">
    <property type="match status" value="1"/>
</dbReference>
<dbReference type="GO" id="GO:0005975">
    <property type="term" value="P:carbohydrate metabolic process"/>
    <property type="evidence" value="ECO:0007669"/>
    <property type="project" value="UniProtKB-UniRule"/>
</dbReference>
<gene>
    <name evidence="7 9" type="primary">pgl</name>
    <name evidence="9" type="ORF">EOE48_22100</name>
</gene>
<name>A0A3S3U3M5_9HYPH</name>
<dbReference type="CDD" id="cd01400">
    <property type="entry name" value="6PGL"/>
    <property type="match status" value="1"/>
</dbReference>